<evidence type="ECO:0000313" key="3">
    <source>
        <dbReference type="EMBL" id="GIY55044.1"/>
    </source>
</evidence>
<reference evidence="2 4" key="1">
    <citation type="submission" date="2021-06" db="EMBL/GenBank/DDBJ databases">
        <title>Caerostris darwini draft genome.</title>
        <authorList>
            <person name="Kono N."/>
            <person name="Arakawa K."/>
        </authorList>
    </citation>
    <scope>NUCLEOTIDE SEQUENCE [LARGE SCALE GENOMIC DNA]</scope>
</reference>
<keyword evidence="4" id="KW-1185">Reference proteome</keyword>
<sequence length="98" mass="11077">MNSKFQCRPVNPTDGNGLNVGSFRKTRTHRLSLTNTQQCLLPKSHGVVRLSSVTKKGPVRRPSSNPEHRMRRRKGNIPGEIILSKMCNKIENVIIVKM</sequence>
<comment type="caution">
    <text evidence="2">The sequence shown here is derived from an EMBL/GenBank/DDBJ whole genome shotgun (WGS) entry which is preliminary data.</text>
</comment>
<accession>A0AAV4SEP4</accession>
<dbReference type="Proteomes" id="UP001054837">
    <property type="component" value="Unassembled WGS sequence"/>
</dbReference>
<organism evidence="2 4">
    <name type="scientific">Caerostris darwini</name>
    <dbReference type="NCBI Taxonomy" id="1538125"/>
    <lineage>
        <taxon>Eukaryota</taxon>
        <taxon>Metazoa</taxon>
        <taxon>Ecdysozoa</taxon>
        <taxon>Arthropoda</taxon>
        <taxon>Chelicerata</taxon>
        <taxon>Arachnida</taxon>
        <taxon>Araneae</taxon>
        <taxon>Araneomorphae</taxon>
        <taxon>Entelegynae</taxon>
        <taxon>Araneoidea</taxon>
        <taxon>Araneidae</taxon>
        <taxon>Caerostris</taxon>
    </lineage>
</organism>
<dbReference type="AlphaFoldDB" id="A0AAV4SEP4"/>
<feature type="region of interest" description="Disordered" evidence="1">
    <location>
        <begin position="54"/>
        <end position="75"/>
    </location>
</feature>
<evidence type="ECO:0000313" key="2">
    <source>
        <dbReference type="EMBL" id="GIY30333.1"/>
    </source>
</evidence>
<protein>
    <submittedName>
        <fullName evidence="2">Uncharacterized protein</fullName>
    </submittedName>
</protein>
<gene>
    <name evidence="3" type="ORF">CDAR_10021</name>
    <name evidence="2" type="ORF">CDAR_488471</name>
</gene>
<proteinExistence type="predicted"/>
<name>A0AAV4SEP4_9ARAC</name>
<evidence type="ECO:0000256" key="1">
    <source>
        <dbReference type="SAM" id="MobiDB-lite"/>
    </source>
</evidence>
<evidence type="ECO:0000313" key="4">
    <source>
        <dbReference type="Proteomes" id="UP001054837"/>
    </source>
</evidence>
<dbReference type="EMBL" id="BPLQ01011030">
    <property type="protein sequence ID" value="GIY55044.1"/>
    <property type="molecule type" value="Genomic_DNA"/>
</dbReference>
<dbReference type="EMBL" id="BPLQ01007476">
    <property type="protein sequence ID" value="GIY30333.1"/>
    <property type="molecule type" value="Genomic_DNA"/>
</dbReference>
<feature type="region of interest" description="Disordered" evidence="1">
    <location>
        <begin position="1"/>
        <end position="22"/>
    </location>
</feature>